<accession>A0A8D8LX87</accession>
<reference evidence="1" key="1">
    <citation type="submission" date="2021-05" db="EMBL/GenBank/DDBJ databases">
        <authorList>
            <person name="Alioto T."/>
            <person name="Alioto T."/>
            <person name="Gomez Garrido J."/>
        </authorList>
    </citation>
    <scope>NUCLEOTIDE SEQUENCE</scope>
</reference>
<evidence type="ECO:0000313" key="1">
    <source>
        <dbReference type="EMBL" id="CAG6618000.1"/>
    </source>
</evidence>
<sequence length="100" mass="11646">MLANHDVHHYKTRNSANLIIPKHTNFSTSFIIRGIKTHNKIINPVYKLLYLFNQLSANPTHSHFTHFSNFSCVRFFIQRRHTLSLSSVECNLLVNFVSCC</sequence>
<protein>
    <submittedName>
        <fullName evidence="1">Uncharacterized protein</fullName>
    </submittedName>
</protein>
<proteinExistence type="predicted"/>
<name>A0A8D8LX87_9HEMI</name>
<dbReference type="EMBL" id="HBUF01040569">
    <property type="protein sequence ID" value="CAG6618000.1"/>
    <property type="molecule type" value="Transcribed_RNA"/>
</dbReference>
<organism evidence="1">
    <name type="scientific">Cacopsylla melanoneura</name>
    <dbReference type="NCBI Taxonomy" id="428564"/>
    <lineage>
        <taxon>Eukaryota</taxon>
        <taxon>Metazoa</taxon>
        <taxon>Ecdysozoa</taxon>
        <taxon>Arthropoda</taxon>
        <taxon>Hexapoda</taxon>
        <taxon>Insecta</taxon>
        <taxon>Pterygota</taxon>
        <taxon>Neoptera</taxon>
        <taxon>Paraneoptera</taxon>
        <taxon>Hemiptera</taxon>
        <taxon>Sternorrhyncha</taxon>
        <taxon>Psylloidea</taxon>
        <taxon>Psyllidae</taxon>
        <taxon>Psyllinae</taxon>
        <taxon>Cacopsylla</taxon>
    </lineage>
</organism>
<dbReference type="AlphaFoldDB" id="A0A8D8LX87"/>